<evidence type="ECO:0000313" key="1">
    <source>
        <dbReference type="EMBL" id="GMH09695.1"/>
    </source>
</evidence>
<organism evidence="1 2">
    <name type="scientific">Nepenthes gracilis</name>
    <name type="common">Slender pitcher plant</name>
    <dbReference type="NCBI Taxonomy" id="150966"/>
    <lineage>
        <taxon>Eukaryota</taxon>
        <taxon>Viridiplantae</taxon>
        <taxon>Streptophyta</taxon>
        <taxon>Embryophyta</taxon>
        <taxon>Tracheophyta</taxon>
        <taxon>Spermatophyta</taxon>
        <taxon>Magnoliopsida</taxon>
        <taxon>eudicotyledons</taxon>
        <taxon>Gunneridae</taxon>
        <taxon>Pentapetalae</taxon>
        <taxon>Caryophyllales</taxon>
        <taxon>Nepenthaceae</taxon>
        <taxon>Nepenthes</taxon>
    </lineage>
</organism>
<keyword evidence="2" id="KW-1185">Reference proteome</keyword>
<accession>A0AAD3SE88</accession>
<dbReference type="AlphaFoldDB" id="A0AAD3SE88"/>
<dbReference type="EMBL" id="BSYO01000009">
    <property type="protein sequence ID" value="GMH09695.1"/>
    <property type="molecule type" value="Genomic_DNA"/>
</dbReference>
<gene>
    <name evidence="1" type="ORF">Nepgr_011536</name>
</gene>
<reference evidence="1" key="1">
    <citation type="submission" date="2023-05" db="EMBL/GenBank/DDBJ databases">
        <title>Nepenthes gracilis genome sequencing.</title>
        <authorList>
            <person name="Fukushima K."/>
        </authorList>
    </citation>
    <scope>NUCLEOTIDE SEQUENCE</scope>
    <source>
        <strain evidence="1">SING2019-196</strain>
    </source>
</reference>
<name>A0AAD3SE88_NEPGR</name>
<protein>
    <submittedName>
        <fullName evidence="1">Uncharacterized protein</fullName>
    </submittedName>
</protein>
<dbReference type="Proteomes" id="UP001279734">
    <property type="component" value="Unassembled WGS sequence"/>
</dbReference>
<evidence type="ECO:0000313" key="2">
    <source>
        <dbReference type="Proteomes" id="UP001279734"/>
    </source>
</evidence>
<comment type="caution">
    <text evidence="1">The sequence shown here is derived from an EMBL/GenBank/DDBJ whole genome shotgun (WGS) entry which is preliminary data.</text>
</comment>
<proteinExistence type="predicted"/>
<sequence>MESDSGISLQPEVYLKAARGVLLGGCLGLDHKEKMSHQIIDRALAMFYHGPKKISNLVDFSKFSLCRRISGKAGALALIHEKRLLYNLEPHVHSG</sequence>